<comment type="similarity">
    <text evidence="1">Belongs to the EamA transporter family.</text>
</comment>
<keyword evidence="2" id="KW-0472">Membrane</keyword>
<protein>
    <submittedName>
        <fullName evidence="5">Threonine/homoserine efflux transporter RhtA</fullName>
    </submittedName>
</protein>
<dbReference type="AlphaFoldDB" id="A0A1T4Z442"/>
<feature type="transmembrane region" description="Helical" evidence="2">
    <location>
        <begin position="88"/>
        <end position="108"/>
    </location>
</feature>
<feature type="transmembrane region" description="Helical" evidence="2">
    <location>
        <begin position="142"/>
        <end position="162"/>
    </location>
</feature>
<accession>A0A1T4Z442</accession>
<dbReference type="Proteomes" id="UP000191040">
    <property type="component" value="Chromosome I"/>
</dbReference>
<gene>
    <name evidence="5" type="ORF">SAMN06295964_2328</name>
</gene>
<evidence type="ECO:0000313" key="6">
    <source>
        <dbReference type="Proteomes" id="UP000191040"/>
    </source>
</evidence>
<feature type="signal peptide" evidence="3">
    <location>
        <begin position="1"/>
        <end position="21"/>
    </location>
</feature>
<feature type="domain" description="EamA" evidence="4">
    <location>
        <begin position="3"/>
        <end position="132"/>
    </location>
</feature>
<dbReference type="SUPFAM" id="SSF103481">
    <property type="entry name" value="Multidrug resistance efflux transporter EmrE"/>
    <property type="match status" value="2"/>
</dbReference>
<dbReference type="InterPro" id="IPR000620">
    <property type="entry name" value="EamA_dom"/>
</dbReference>
<proteinExistence type="inferred from homology"/>
<keyword evidence="2" id="KW-0812">Transmembrane</keyword>
<keyword evidence="2" id="KW-1133">Transmembrane helix</keyword>
<keyword evidence="6" id="KW-1185">Reference proteome</keyword>
<dbReference type="STRING" id="1736691.SAMN06295964_2328"/>
<dbReference type="PANTHER" id="PTHR22911:SF76">
    <property type="entry name" value="EAMA DOMAIN-CONTAINING PROTEIN"/>
    <property type="match status" value="1"/>
</dbReference>
<keyword evidence="3" id="KW-0732">Signal</keyword>
<feature type="domain" description="EamA" evidence="4">
    <location>
        <begin position="143"/>
        <end position="278"/>
    </location>
</feature>
<feature type="transmembrane region" description="Helical" evidence="2">
    <location>
        <begin position="115"/>
        <end position="136"/>
    </location>
</feature>
<feature type="transmembrane region" description="Helical" evidence="2">
    <location>
        <begin position="261"/>
        <end position="279"/>
    </location>
</feature>
<dbReference type="Pfam" id="PF00892">
    <property type="entry name" value="EamA"/>
    <property type="match status" value="2"/>
</dbReference>
<name>A0A1T4Z442_9ACTN</name>
<feature type="transmembrane region" description="Helical" evidence="2">
    <location>
        <begin position="61"/>
        <end position="82"/>
    </location>
</feature>
<dbReference type="RefSeq" id="WP_197684309.1">
    <property type="nucleotide sequence ID" value="NZ_LT796768.1"/>
</dbReference>
<sequence>MNLVLAIVAVVGVSMSGPLMAATAAPALAIAFWRNAMATGLLAPIALTRHRSAITGQDRHGWLLAFVAGAALAAHFACWVASLKLTSVAAATALVSMQVLFVIGIDALRGRRAAPAVVGGALLAVAGVAAISGVDLSLSTEALWGDALALAGGLFAAIYVIVGARVRETLSTTAYTFTCYGICSAILLVACLVAGVPLGGWSAQAWLMIVAVMVCAQLLGHSVINHLLAVMSPVVVSLMLLLEVPGAALLAAAFLGESLPWVTYGGIVLILAGLAVVTASSGRARRAETLVAD</sequence>
<feature type="transmembrane region" description="Helical" evidence="2">
    <location>
        <begin position="201"/>
        <end position="220"/>
    </location>
</feature>
<dbReference type="EMBL" id="LT796768">
    <property type="protein sequence ID" value="SKB08779.1"/>
    <property type="molecule type" value="Genomic_DNA"/>
</dbReference>
<organism evidence="5 6">
    <name type="scientific">Aeromicrobium choanae</name>
    <dbReference type="NCBI Taxonomy" id="1736691"/>
    <lineage>
        <taxon>Bacteria</taxon>
        <taxon>Bacillati</taxon>
        <taxon>Actinomycetota</taxon>
        <taxon>Actinomycetes</taxon>
        <taxon>Propionibacteriales</taxon>
        <taxon>Nocardioidaceae</taxon>
        <taxon>Aeromicrobium</taxon>
    </lineage>
</organism>
<evidence type="ECO:0000256" key="3">
    <source>
        <dbReference type="SAM" id="SignalP"/>
    </source>
</evidence>
<evidence type="ECO:0000259" key="4">
    <source>
        <dbReference type="Pfam" id="PF00892"/>
    </source>
</evidence>
<feature type="transmembrane region" description="Helical" evidence="2">
    <location>
        <begin position="227"/>
        <end position="255"/>
    </location>
</feature>
<evidence type="ECO:0000256" key="2">
    <source>
        <dbReference type="SAM" id="Phobius"/>
    </source>
</evidence>
<evidence type="ECO:0000256" key="1">
    <source>
        <dbReference type="ARBA" id="ARBA00007362"/>
    </source>
</evidence>
<feature type="transmembrane region" description="Helical" evidence="2">
    <location>
        <begin position="174"/>
        <end position="195"/>
    </location>
</feature>
<feature type="transmembrane region" description="Helical" evidence="2">
    <location>
        <begin position="31"/>
        <end position="49"/>
    </location>
</feature>
<reference evidence="6" key="1">
    <citation type="submission" date="2017-02" db="EMBL/GenBank/DDBJ databases">
        <authorList>
            <person name="Varghese N."/>
            <person name="Submissions S."/>
        </authorList>
    </citation>
    <scope>NUCLEOTIDE SEQUENCE [LARGE SCALE GENOMIC DNA]</scope>
    <source>
        <strain evidence="6">9H-4</strain>
    </source>
</reference>
<dbReference type="PANTHER" id="PTHR22911">
    <property type="entry name" value="ACYL-MALONYL CONDENSING ENZYME-RELATED"/>
    <property type="match status" value="1"/>
</dbReference>
<dbReference type="GO" id="GO:0016020">
    <property type="term" value="C:membrane"/>
    <property type="evidence" value="ECO:0007669"/>
    <property type="project" value="InterPro"/>
</dbReference>
<evidence type="ECO:0000313" key="5">
    <source>
        <dbReference type="EMBL" id="SKB08779.1"/>
    </source>
</evidence>
<feature type="chain" id="PRO_5012482128" evidence="3">
    <location>
        <begin position="22"/>
        <end position="293"/>
    </location>
</feature>
<dbReference type="InterPro" id="IPR037185">
    <property type="entry name" value="EmrE-like"/>
</dbReference>